<accession>A0A9P8VTN2</accession>
<comment type="caution">
    <text evidence="1">The sequence shown here is derived from an EMBL/GenBank/DDBJ whole genome shotgun (WGS) entry which is preliminary data.</text>
</comment>
<sequence length="194" mass="22301">EKLGEVNMLLTKMPQGEEDWVAFAPRTNNDVDNLFGRLTLQKFPRARRATMGYQELLETYEELVTQVPSYEKQMFKVISVGLSRIATKLGPMRTKEVFEIMDGTASELRWTRVAVSRIIDACDILATFGLGERAYELSMRREYYCTVGRFTREHFALLIALMKLHPEKIYKPMQSLPSGKLRIPTVLFELLGGE</sequence>
<gene>
    <name evidence="1" type="ORF">B0T10DRAFT_381569</name>
</gene>
<organism evidence="1 2">
    <name type="scientific">Thelonectria olida</name>
    <dbReference type="NCBI Taxonomy" id="1576542"/>
    <lineage>
        <taxon>Eukaryota</taxon>
        <taxon>Fungi</taxon>
        <taxon>Dikarya</taxon>
        <taxon>Ascomycota</taxon>
        <taxon>Pezizomycotina</taxon>
        <taxon>Sordariomycetes</taxon>
        <taxon>Hypocreomycetidae</taxon>
        <taxon>Hypocreales</taxon>
        <taxon>Nectriaceae</taxon>
        <taxon>Thelonectria</taxon>
    </lineage>
</organism>
<evidence type="ECO:0000313" key="1">
    <source>
        <dbReference type="EMBL" id="KAH6874965.1"/>
    </source>
</evidence>
<feature type="non-terminal residue" evidence="1">
    <location>
        <position position="1"/>
    </location>
</feature>
<evidence type="ECO:0000313" key="2">
    <source>
        <dbReference type="Proteomes" id="UP000777438"/>
    </source>
</evidence>
<dbReference type="OrthoDB" id="5104717at2759"/>
<feature type="non-terminal residue" evidence="1">
    <location>
        <position position="194"/>
    </location>
</feature>
<dbReference type="EMBL" id="JAGPYM010000036">
    <property type="protein sequence ID" value="KAH6874965.1"/>
    <property type="molecule type" value="Genomic_DNA"/>
</dbReference>
<reference evidence="1 2" key="1">
    <citation type="journal article" date="2021" name="Nat. Commun.">
        <title>Genetic determinants of endophytism in the Arabidopsis root mycobiome.</title>
        <authorList>
            <person name="Mesny F."/>
            <person name="Miyauchi S."/>
            <person name="Thiergart T."/>
            <person name="Pickel B."/>
            <person name="Atanasova L."/>
            <person name="Karlsson M."/>
            <person name="Huettel B."/>
            <person name="Barry K.W."/>
            <person name="Haridas S."/>
            <person name="Chen C."/>
            <person name="Bauer D."/>
            <person name="Andreopoulos W."/>
            <person name="Pangilinan J."/>
            <person name="LaButti K."/>
            <person name="Riley R."/>
            <person name="Lipzen A."/>
            <person name="Clum A."/>
            <person name="Drula E."/>
            <person name="Henrissat B."/>
            <person name="Kohler A."/>
            <person name="Grigoriev I.V."/>
            <person name="Martin F.M."/>
            <person name="Hacquard S."/>
        </authorList>
    </citation>
    <scope>NUCLEOTIDE SEQUENCE [LARGE SCALE GENOMIC DNA]</scope>
    <source>
        <strain evidence="1 2">MPI-CAGE-CH-0241</strain>
    </source>
</reference>
<protein>
    <submittedName>
        <fullName evidence="1">Uncharacterized protein</fullName>
    </submittedName>
</protein>
<proteinExistence type="predicted"/>
<name>A0A9P8VTN2_9HYPO</name>
<dbReference type="Proteomes" id="UP000777438">
    <property type="component" value="Unassembled WGS sequence"/>
</dbReference>
<keyword evidence="2" id="KW-1185">Reference proteome</keyword>
<dbReference type="AlphaFoldDB" id="A0A9P8VTN2"/>